<dbReference type="Proteomes" id="UP000250241">
    <property type="component" value="Chromosome"/>
</dbReference>
<feature type="compositionally biased region" description="Polar residues" evidence="4">
    <location>
        <begin position="10"/>
        <end position="24"/>
    </location>
</feature>
<dbReference type="Gene3D" id="3.40.1440.60">
    <property type="entry name" value="PriA, 3(prime) DNA-binding domain"/>
    <property type="match status" value="1"/>
</dbReference>
<dbReference type="GO" id="GO:0006302">
    <property type="term" value="P:double-strand break repair"/>
    <property type="evidence" value="ECO:0007669"/>
    <property type="project" value="TreeGrafter"/>
</dbReference>
<dbReference type="GO" id="GO:0005524">
    <property type="term" value="F:ATP binding"/>
    <property type="evidence" value="ECO:0007669"/>
    <property type="project" value="UniProtKB-KW"/>
</dbReference>
<dbReference type="GO" id="GO:0043138">
    <property type="term" value="F:3'-5' DNA helicase activity"/>
    <property type="evidence" value="ECO:0007669"/>
    <property type="project" value="TreeGrafter"/>
</dbReference>
<dbReference type="InterPro" id="IPR041222">
    <property type="entry name" value="PriA_3primeBD"/>
</dbReference>
<feature type="region of interest" description="Disordered" evidence="4">
    <location>
        <begin position="1"/>
        <end position="24"/>
    </location>
</feature>
<evidence type="ECO:0000256" key="4">
    <source>
        <dbReference type="SAM" id="MobiDB-lite"/>
    </source>
</evidence>
<dbReference type="PANTHER" id="PTHR30580">
    <property type="entry name" value="PRIMOSOMAL PROTEIN N"/>
    <property type="match status" value="1"/>
</dbReference>
<sequence>MPYPADERLNATSGAREQQSLQQPDLLQGFPAIADALYASAPKPPQDPHEALAASGVPFPVARVRVDSTLPHLDRVFDYRVPEKMSEDAVPGARVRVHFNGQRVSGFITERAESTDYPQRLLPLLAVLSRVPVVAPEVFELAEALADRYASTVANVLRLAVAPRIAALDKRYEGHLPGFSELAGLGNGEPAGRTPRIRIIMQMVLKKRPTHPRRRVAPMLPRLRRCVRFCWAGSPRLLRIRPGCVIRRLLTTMRTARSLWPIWRMGSQHARC</sequence>
<feature type="domain" description="Primosomal protein N' 3' DNA-binding" evidence="5">
    <location>
        <begin position="69"/>
        <end position="161"/>
    </location>
</feature>
<protein>
    <submittedName>
        <fullName evidence="6">Helicase PriA</fullName>
    </submittedName>
</protein>
<dbReference type="EMBL" id="AP017895">
    <property type="protein sequence ID" value="BAV88168.1"/>
    <property type="molecule type" value="Genomic_DNA"/>
</dbReference>
<organism evidence="6 7">
    <name type="scientific">Rothia aeria</name>
    <dbReference type="NCBI Taxonomy" id="172042"/>
    <lineage>
        <taxon>Bacteria</taxon>
        <taxon>Bacillati</taxon>
        <taxon>Actinomycetota</taxon>
        <taxon>Actinomycetes</taxon>
        <taxon>Micrococcales</taxon>
        <taxon>Micrococcaceae</taxon>
        <taxon>Rothia</taxon>
    </lineage>
</organism>
<keyword evidence="1" id="KW-0547">Nucleotide-binding</keyword>
<dbReference type="InterPro" id="IPR042115">
    <property type="entry name" value="PriA_3primeBD_sf"/>
</dbReference>
<dbReference type="AlphaFoldDB" id="A0A2Z5R0C4"/>
<keyword evidence="3" id="KW-0238">DNA-binding</keyword>
<keyword evidence="2" id="KW-0067">ATP-binding</keyword>
<dbReference type="PANTHER" id="PTHR30580:SF0">
    <property type="entry name" value="PRIMOSOMAL PROTEIN N"/>
    <property type="match status" value="1"/>
</dbReference>
<evidence type="ECO:0000313" key="7">
    <source>
        <dbReference type="Proteomes" id="UP000250241"/>
    </source>
</evidence>
<dbReference type="GO" id="GO:0006270">
    <property type="term" value="P:DNA replication initiation"/>
    <property type="evidence" value="ECO:0007669"/>
    <property type="project" value="TreeGrafter"/>
</dbReference>
<evidence type="ECO:0000256" key="3">
    <source>
        <dbReference type="ARBA" id="ARBA00023125"/>
    </source>
</evidence>
<gene>
    <name evidence="6" type="ORF">RA11412_1869</name>
</gene>
<keyword evidence="6" id="KW-0378">Hydrolase</keyword>
<dbReference type="KEGG" id="raj:RA11412_1869"/>
<reference evidence="6 7" key="1">
    <citation type="submission" date="2016-10" db="EMBL/GenBank/DDBJ databases">
        <title>Genome sequence of Rothia aeria strain JCM11412.</title>
        <authorList>
            <person name="Nambu T."/>
        </authorList>
    </citation>
    <scope>NUCLEOTIDE SEQUENCE [LARGE SCALE GENOMIC DNA]</scope>
    <source>
        <strain evidence="6 7">JCM 11412</strain>
    </source>
</reference>
<evidence type="ECO:0000256" key="2">
    <source>
        <dbReference type="ARBA" id="ARBA00022840"/>
    </source>
</evidence>
<dbReference type="GO" id="GO:0003677">
    <property type="term" value="F:DNA binding"/>
    <property type="evidence" value="ECO:0007669"/>
    <property type="project" value="UniProtKB-KW"/>
</dbReference>
<evidence type="ECO:0000313" key="6">
    <source>
        <dbReference type="EMBL" id="BAV88168.1"/>
    </source>
</evidence>
<dbReference type="GO" id="GO:0006310">
    <property type="term" value="P:DNA recombination"/>
    <property type="evidence" value="ECO:0007669"/>
    <property type="project" value="TreeGrafter"/>
</dbReference>
<proteinExistence type="predicted"/>
<accession>A0A2Z5R0C4</accession>
<keyword evidence="6" id="KW-0347">Helicase</keyword>
<evidence type="ECO:0000259" key="5">
    <source>
        <dbReference type="Pfam" id="PF17764"/>
    </source>
</evidence>
<keyword evidence="7" id="KW-1185">Reference proteome</keyword>
<dbReference type="Pfam" id="PF17764">
    <property type="entry name" value="PriA_3primeBD"/>
    <property type="match status" value="1"/>
</dbReference>
<name>A0A2Z5R0C4_9MICC</name>
<evidence type="ECO:0000256" key="1">
    <source>
        <dbReference type="ARBA" id="ARBA00022741"/>
    </source>
</evidence>